<reference evidence="11 12" key="1">
    <citation type="journal article" date="2021" name="Nat. Commun.">
        <title>Incipient diploidization of the medicinal plant Perilla within 10,000 years.</title>
        <authorList>
            <person name="Zhang Y."/>
            <person name="Shen Q."/>
            <person name="Leng L."/>
            <person name="Zhang D."/>
            <person name="Chen S."/>
            <person name="Shi Y."/>
            <person name="Ning Z."/>
            <person name="Chen S."/>
        </authorList>
    </citation>
    <scope>NUCLEOTIDE SEQUENCE [LARGE SCALE GENOMIC DNA]</scope>
    <source>
        <strain evidence="12">cv. PC099</strain>
    </source>
</reference>
<evidence type="ECO:0000256" key="5">
    <source>
        <dbReference type="ARBA" id="ARBA00023043"/>
    </source>
</evidence>
<feature type="region of interest" description="Disordered" evidence="8">
    <location>
        <begin position="1"/>
        <end position="55"/>
    </location>
</feature>
<evidence type="ECO:0000256" key="9">
    <source>
        <dbReference type="SAM" id="Phobius"/>
    </source>
</evidence>
<keyword evidence="4 9" id="KW-1133">Transmembrane helix</keyword>
<gene>
    <name evidence="11" type="ORF">C2S53_017899</name>
</gene>
<evidence type="ECO:0000256" key="4">
    <source>
        <dbReference type="ARBA" id="ARBA00022989"/>
    </source>
</evidence>
<organism evidence="11 12">
    <name type="scientific">Perilla frutescens var. hirtella</name>
    <name type="common">Perilla citriodora</name>
    <name type="synonym">Perilla setoyensis</name>
    <dbReference type="NCBI Taxonomy" id="608512"/>
    <lineage>
        <taxon>Eukaryota</taxon>
        <taxon>Viridiplantae</taxon>
        <taxon>Streptophyta</taxon>
        <taxon>Embryophyta</taxon>
        <taxon>Tracheophyta</taxon>
        <taxon>Spermatophyta</taxon>
        <taxon>Magnoliopsida</taxon>
        <taxon>eudicotyledons</taxon>
        <taxon>Gunneridae</taxon>
        <taxon>Pentapetalae</taxon>
        <taxon>asterids</taxon>
        <taxon>lamiids</taxon>
        <taxon>Lamiales</taxon>
        <taxon>Lamiaceae</taxon>
        <taxon>Nepetoideae</taxon>
        <taxon>Elsholtzieae</taxon>
        <taxon>Perilla</taxon>
    </lineage>
</organism>
<dbReference type="AlphaFoldDB" id="A0AAD4IM28"/>
<feature type="repeat" description="ANK" evidence="7">
    <location>
        <begin position="321"/>
        <end position="343"/>
    </location>
</feature>
<evidence type="ECO:0000313" key="12">
    <source>
        <dbReference type="Proteomes" id="UP001190926"/>
    </source>
</evidence>
<keyword evidence="2 9" id="KW-0812">Transmembrane</keyword>
<dbReference type="PANTHER" id="PTHR24186:SF46">
    <property type="entry name" value="PROTEIN ACCELERATED CELL DEATH 6-LIKE"/>
    <property type="match status" value="1"/>
</dbReference>
<accession>A0AAD4IM28</accession>
<feature type="compositionally biased region" description="Basic and acidic residues" evidence="8">
    <location>
        <begin position="1"/>
        <end position="16"/>
    </location>
</feature>
<feature type="transmembrane region" description="Helical" evidence="9">
    <location>
        <begin position="594"/>
        <end position="616"/>
    </location>
</feature>
<evidence type="ECO:0000256" key="7">
    <source>
        <dbReference type="PROSITE-ProRule" id="PRU00023"/>
    </source>
</evidence>
<dbReference type="GO" id="GO:0005886">
    <property type="term" value="C:plasma membrane"/>
    <property type="evidence" value="ECO:0007669"/>
    <property type="project" value="TreeGrafter"/>
</dbReference>
<dbReference type="SMART" id="SM00248">
    <property type="entry name" value="ANK"/>
    <property type="match status" value="9"/>
</dbReference>
<dbReference type="InterPro" id="IPR002110">
    <property type="entry name" value="Ankyrin_rpt"/>
</dbReference>
<keyword evidence="12" id="KW-1185">Reference proteome</keyword>
<comment type="caution">
    <text evidence="11">The sequence shown here is derived from an EMBL/GenBank/DDBJ whole genome shotgun (WGS) entry which is preliminary data.</text>
</comment>
<evidence type="ECO:0000256" key="3">
    <source>
        <dbReference type="ARBA" id="ARBA00022737"/>
    </source>
</evidence>
<evidence type="ECO:0000256" key="2">
    <source>
        <dbReference type="ARBA" id="ARBA00022692"/>
    </source>
</evidence>
<protein>
    <recommendedName>
        <fullName evidence="10">PGG domain-containing protein</fullName>
    </recommendedName>
</protein>
<dbReference type="PANTHER" id="PTHR24186">
    <property type="entry name" value="PROTEIN PHOSPHATASE 1 REGULATORY SUBUNIT"/>
    <property type="match status" value="1"/>
</dbReference>
<dbReference type="PROSITE" id="PS50297">
    <property type="entry name" value="ANK_REP_REGION"/>
    <property type="match status" value="2"/>
</dbReference>
<feature type="transmembrane region" description="Helical" evidence="9">
    <location>
        <begin position="485"/>
        <end position="507"/>
    </location>
</feature>
<feature type="repeat" description="ANK" evidence="7">
    <location>
        <begin position="184"/>
        <end position="216"/>
    </location>
</feature>
<keyword evidence="5 7" id="KW-0040">ANK repeat</keyword>
<keyword evidence="6 9" id="KW-0472">Membrane</keyword>
<dbReference type="Pfam" id="PF12796">
    <property type="entry name" value="Ank_2"/>
    <property type="match status" value="3"/>
</dbReference>
<dbReference type="PROSITE" id="PS50088">
    <property type="entry name" value="ANK_REPEAT"/>
    <property type="match status" value="3"/>
</dbReference>
<keyword evidence="3" id="KW-0677">Repeat</keyword>
<name>A0AAD4IM28_PERFH</name>
<dbReference type="Gene3D" id="1.25.40.20">
    <property type="entry name" value="Ankyrin repeat-containing domain"/>
    <property type="match status" value="2"/>
</dbReference>
<evidence type="ECO:0000259" key="10">
    <source>
        <dbReference type="Pfam" id="PF13962"/>
    </source>
</evidence>
<evidence type="ECO:0000313" key="11">
    <source>
        <dbReference type="EMBL" id="KAH6755115.1"/>
    </source>
</evidence>
<dbReference type="SUPFAM" id="SSF48403">
    <property type="entry name" value="Ankyrin repeat"/>
    <property type="match status" value="2"/>
</dbReference>
<feature type="transmembrane region" description="Helical" evidence="9">
    <location>
        <begin position="558"/>
        <end position="588"/>
    </location>
</feature>
<dbReference type="Pfam" id="PF13962">
    <property type="entry name" value="PGG"/>
    <property type="match status" value="1"/>
</dbReference>
<evidence type="ECO:0000256" key="8">
    <source>
        <dbReference type="SAM" id="MobiDB-lite"/>
    </source>
</evidence>
<sequence length="648" mass="72738">MGKIDLMIDRESDSGPERMGLLDLMIERDRRDEPKKKERSPTTRSSSSRQEDNDHETDMYKDYDLYLAAKNGDLNDFKRILDRVSAAASADILSRLSPTGNTFLHVAARYGNEDIVTFITAMKPSLVLAKNINGETVLHLTAKAGDESMVRALVLIHHDLLQVLQPLPQNAEDENNLLMAKDKRGNTALHDALLSGRNSIAEYLIQEDPELSYHRNNKRQSALYLAAKAGFVDCVSSILQLCTDEERLNELFKKKSPIKAAIKMKHRDVLEAIFNMNPRFIELRDSKGRTPLHLVASLGYLEEARYLLKKYTLNATRKDKNGMLPIHLASHEGHVDIIGLLLQDFPDPGELLGRDGSNILHVAAKSGKYNVFSFVLKNPDLECLINMKDKSGNTPLHWATRHWHPKIVNTMTWIKTVDIKAVNNNRMTALDVAVHYMSYNPQFRERLTWATLKAAGVPRYFTCNKVEGRNKSFNMGNYKDRVNTLLLMATLVATVTFAAGFTMPGGYISSESNTDLGMATMLRHKVFHLFVFCDAIAMYSSIIVAAALIWAQLGDLTLVLNALTIAVPLLGISLSMMSMAFTAGVFIVVSRLRWLSNAILAIGISFVAILMFIFFLPLCTPLTSRSWILRYLSYYPFCLLILVTNSSS</sequence>
<feature type="compositionally biased region" description="Basic and acidic residues" evidence="8">
    <location>
        <begin position="25"/>
        <end position="41"/>
    </location>
</feature>
<proteinExistence type="predicted"/>
<feature type="repeat" description="ANK" evidence="7">
    <location>
        <begin position="287"/>
        <end position="310"/>
    </location>
</feature>
<feature type="domain" description="PGG" evidence="10">
    <location>
        <begin position="477"/>
        <end position="588"/>
    </location>
</feature>
<feature type="transmembrane region" description="Helical" evidence="9">
    <location>
        <begin position="628"/>
        <end position="647"/>
    </location>
</feature>
<dbReference type="Proteomes" id="UP001190926">
    <property type="component" value="Unassembled WGS sequence"/>
</dbReference>
<evidence type="ECO:0000256" key="6">
    <source>
        <dbReference type="ARBA" id="ARBA00023136"/>
    </source>
</evidence>
<dbReference type="InterPro" id="IPR036770">
    <property type="entry name" value="Ankyrin_rpt-contain_sf"/>
</dbReference>
<dbReference type="EMBL" id="SDAM02029636">
    <property type="protein sequence ID" value="KAH6755115.1"/>
    <property type="molecule type" value="Genomic_DNA"/>
</dbReference>
<comment type="subcellular location">
    <subcellularLocation>
        <location evidence="1">Membrane</location>
        <topology evidence="1">Multi-pass membrane protein</topology>
    </subcellularLocation>
</comment>
<evidence type="ECO:0000256" key="1">
    <source>
        <dbReference type="ARBA" id="ARBA00004141"/>
    </source>
</evidence>
<dbReference type="InterPro" id="IPR026961">
    <property type="entry name" value="PGG_dom"/>
</dbReference>
<feature type="transmembrane region" description="Helical" evidence="9">
    <location>
        <begin position="527"/>
        <end position="551"/>
    </location>
</feature>